<evidence type="ECO:0000313" key="2">
    <source>
        <dbReference type="EMBL" id="MBD3868989.1"/>
    </source>
</evidence>
<dbReference type="Proteomes" id="UP000648239">
    <property type="component" value="Unassembled WGS sequence"/>
</dbReference>
<evidence type="ECO:0000313" key="3">
    <source>
        <dbReference type="Proteomes" id="UP000648239"/>
    </source>
</evidence>
<proteinExistence type="predicted"/>
<organism evidence="2 3">
    <name type="scientific">Candidatus Polarisedimenticola svalbardensis</name>
    <dbReference type="NCBI Taxonomy" id="2886004"/>
    <lineage>
        <taxon>Bacteria</taxon>
        <taxon>Pseudomonadati</taxon>
        <taxon>Acidobacteriota</taxon>
        <taxon>Candidatus Polarisedimenticolia</taxon>
        <taxon>Candidatus Polarisedimenticolales</taxon>
        <taxon>Candidatus Polarisedimenticolaceae</taxon>
        <taxon>Candidatus Polarisedimenticola</taxon>
    </lineage>
</organism>
<comment type="caution">
    <text evidence="2">The sequence shown here is derived from an EMBL/GenBank/DDBJ whole genome shotgun (WGS) entry which is preliminary data.</text>
</comment>
<feature type="chain" id="PRO_5035328464" evidence="1">
    <location>
        <begin position="21"/>
        <end position="146"/>
    </location>
</feature>
<keyword evidence="1" id="KW-0732">Signal</keyword>
<accession>A0A8J6Y440</accession>
<protein>
    <submittedName>
        <fullName evidence="2">Uncharacterized protein</fullName>
    </submittedName>
</protein>
<sequence length="146" mass="16181">MYRSVALPVLFALLFLPAAAADPAAPLTVDENTEKASGESLWIQIQALYESAKKAGDIDAGSVTEWLKTDYEGMGDWEYRVIEVTSKDSSVLETYLNAEGQDRWEVFWVREGGGNFTFFLKRPVRSYLRSVPLTDLLKLIPGGGGE</sequence>
<gene>
    <name evidence="2" type="ORF">IFK94_12755</name>
</gene>
<evidence type="ECO:0000256" key="1">
    <source>
        <dbReference type="SAM" id="SignalP"/>
    </source>
</evidence>
<reference evidence="2 3" key="1">
    <citation type="submission" date="2020-08" db="EMBL/GenBank/DDBJ databases">
        <title>Acidobacteriota in marine sediments use diverse sulfur dissimilation pathways.</title>
        <authorList>
            <person name="Wasmund K."/>
        </authorList>
    </citation>
    <scope>NUCLEOTIDE SEQUENCE [LARGE SCALE GENOMIC DNA]</scope>
    <source>
        <strain evidence="2">MAG AM4</strain>
    </source>
</reference>
<dbReference type="AlphaFoldDB" id="A0A8J6Y440"/>
<feature type="signal peptide" evidence="1">
    <location>
        <begin position="1"/>
        <end position="20"/>
    </location>
</feature>
<dbReference type="EMBL" id="JACXWD010000052">
    <property type="protein sequence ID" value="MBD3868989.1"/>
    <property type="molecule type" value="Genomic_DNA"/>
</dbReference>
<name>A0A8J6Y440_9BACT</name>